<keyword evidence="3" id="KW-0050">Antiport</keyword>
<feature type="transmembrane region" description="Helical" evidence="9">
    <location>
        <begin position="295"/>
        <end position="317"/>
    </location>
</feature>
<evidence type="ECO:0000256" key="8">
    <source>
        <dbReference type="SAM" id="MobiDB-lite"/>
    </source>
</evidence>
<evidence type="ECO:0000256" key="2">
    <source>
        <dbReference type="ARBA" id="ARBA00022448"/>
    </source>
</evidence>
<comment type="caution">
    <text evidence="11">The sequence shown here is derived from an EMBL/GenBank/DDBJ whole genome shotgun (WGS) entry which is preliminary data.</text>
</comment>
<feature type="transmembrane region" description="Helical" evidence="9">
    <location>
        <begin position="387"/>
        <end position="408"/>
    </location>
</feature>
<feature type="transmembrane region" description="Helical" evidence="9">
    <location>
        <begin position="45"/>
        <end position="64"/>
    </location>
</feature>
<feature type="transmembrane region" description="Helical" evidence="9">
    <location>
        <begin position="171"/>
        <end position="191"/>
    </location>
</feature>
<dbReference type="GO" id="GO:0005886">
    <property type="term" value="C:plasma membrane"/>
    <property type="evidence" value="ECO:0007669"/>
    <property type="project" value="UniProtKB-SubCell"/>
</dbReference>
<evidence type="ECO:0000256" key="3">
    <source>
        <dbReference type="ARBA" id="ARBA00022449"/>
    </source>
</evidence>
<dbReference type="AlphaFoldDB" id="A0A2X0IU25"/>
<dbReference type="Proteomes" id="UP000248889">
    <property type="component" value="Unassembled WGS sequence"/>
</dbReference>
<evidence type="ECO:0000256" key="7">
    <source>
        <dbReference type="ARBA" id="ARBA00023136"/>
    </source>
</evidence>
<sequence>MTTTSRPCEGSHLVSDTAWTGVAVAGIAAAYALASRRLAVTPVTAPIVFVGFGILIGPVGLDLVSLQQDSAQLRTLVEGALTLVLFTDATTVRPAELRTEGALSGRLLSVGLLLTLGAGWLLAWPLLPGLTVWELALVAAILAPTDAALGKSAISDPRVPSLVRQTLNVESGLNDGLVLPFFVLILAAVPGTSYAQEGEGGTFWRALLLSPVLGLAVGGIGGRLLAWSRDRRWVTRDWRQIYVLAVAAGAYGLAVITHGSGFIGAWVGGFAFAFAQRGSERPPHDVARTTELAEYLGSLLAMLSLLFFGAVLLGPALQHLSWRIVGYAVLSLTVIRMLPVALALLGSGLKRPTVAYVGWFGPRGLASVVFGLLVAEEHIRGAELISGVVAVTVGLSVLLHGASSVALATRYGHWYARAATRSDLRESAATPVTPRRRGPGPLEQPDS</sequence>
<dbReference type="OrthoDB" id="4174405at2"/>
<evidence type="ECO:0000256" key="4">
    <source>
        <dbReference type="ARBA" id="ARBA00022692"/>
    </source>
</evidence>
<feature type="transmembrane region" description="Helical" evidence="9">
    <location>
        <begin position="203"/>
        <end position="221"/>
    </location>
</feature>
<keyword evidence="4 9" id="KW-0812">Transmembrane</keyword>
<feature type="transmembrane region" description="Helical" evidence="9">
    <location>
        <begin position="12"/>
        <end position="33"/>
    </location>
</feature>
<reference evidence="11 12" key="1">
    <citation type="submission" date="2018-06" db="EMBL/GenBank/DDBJ databases">
        <title>Streptacidiphilus pinicola sp. nov., isolated from pine grove soil.</title>
        <authorList>
            <person name="Roh S.G."/>
            <person name="Park S."/>
            <person name="Kim M.-K."/>
            <person name="Yun B.-R."/>
            <person name="Park J."/>
            <person name="Kim M.J."/>
            <person name="Kim Y.S."/>
            <person name="Kim S.B."/>
        </authorList>
    </citation>
    <scope>NUCLEOTIDE SEQUENCE [LARGE SCALE GENOMIC DNA]</scope>
    <source>
        <strain evidence="11 12">MMS16-CNU450</strain>
    </source>
</reference>
<dbReference type="EMBL" id="QKYN01000020">
    <property type="protein sequence ID" value="RAG86851.1"/>
    <property type="molecule type" value="Genomic_DNA"/>
</dbReference>
<accession>A0A2X0IU25</accession>
<proteinExistence type="predicted"/>
<keyword evidence="7 9" id="KW-0472">Membrane</keyword>
<keyword evidence="6" id="KW-0406">Ion transport</keyword>
<organism evidence="11 12">
    <name type="scientific">Streptacidiphilus pinicola</name>
    <dbReference type="NCBI Taxonomy" id="2219663"/>
    <lineage>
        <taxon>Bacteria</taxon>
        <taxon>Bacillati</taxon>
        <taxon>Actinomycetota</taxon>
        <taxon>Actinomycetes</taxon>
        <taxon>Kitasatosporales</taxon>
        <taxon>Streptomycetaceae</taxon>
        <taxon>Streptacidiphilus</taxon>
    </lineage>
</organism>
<feature type="transmembrane region" description="Helical" evidence="9">
    <location>
        <begin position="324"/>
        <end position="344"/>
    </location>
</feature>
<dbReference type="InterPro" id="IPR006153">
    <property type="entry name" value="Cation/H_exchanger_TM"/>
</dbReference>
<dbReference type="PANTHER" id="PTHR32507">
    <property type="entry name" value="NA(+)/H(+) ANTIPORTER 1"/>
    <property type="match status" value="1"/>
</dbReference>
<dbReference type="GO" id="GO:0015297">
    <property type="term" value="F:antiporter activity"/>
    <property type="evidence" value="ECO:0007669"/>
    <property type="project" value="UniProtKB-KW"/>
</dbReference>
<evidence type="ECO:0000313" key="11">
    <source>
        <dbReference type="EMBL" id="RAG86851.1"/>
    </source>
</evidence>
<dbReference type="PANTHER" id="PTHR32507:SF8">
    <property type="entry name" value="CNH1P"/>
    <property type="match status" value="1"/>
</dbReference>
<gene>
    <name evidence="11" type="ORF">DN069_04500</name>
</gene>
<evidence type="ECO:0000256" key="5">
    <source>
        <dbReference type="ARBA" id="ARBA00022989"/>
    </source>
</evidence>
<dbReference type="Pfam" id="PF00999">
    <property type="entry name" value="Na_H_Exchanger"/>
    <property type="match status" value="1"/>
</dbReference>
<name>A0A2X0IU25_9ACTN</name>
<feature type="domain" description="Cation/H+ exchanger transmembrane" evidence="10">
    <location>
        <begin position="30"/>
        <end position="405"/>
    </location>
</feature>
<comment type="subcellular location">
    <subcellularLocation>
        <location evidence="1">Cell membrane</location>
        <topology evidence="1">Multi-pass membrane protein</topology>
    </subcellularLocation>
</comment>
<evidence type="ECO:0000256" key="1">
    <source>
        <dbReference type="ARBA" id="ARBA00004651"/>
    </source>
</evidence>
<feature type="region of interest" description="Disordered" evidence="8">
    <location>
        <begin position="425"/>
        <end position="447"/>
    </location>
</feature>
<keyword evidence="2" id="KW-0813">Transport</keyword>
<protein>
    <recommendedName>
        <fullName evidence="10">Cation/H+ exchanger transmembrane domain-containing protein</fullName>
    </recommendedName>
</protein>
<dbReference type="GO" id="GO:1902600">
    <property type="term" value="P:proton transmembrane transport"/>
    <property type="evidence" value="ECO:0007669"/>
    <property type="project" value="InterPro"/>
</dbReference>
<keyword evidence="12" id="KW-1185">Reference proteome</keyword>
<evidence type="ECO:0000256" key="9">
    <source>
        <dbReference type="SAM" id="Phobius"/>
    </source>
</evidence>
<keyword evidence="5 9" id="KW-1133">Transmembrane helix</keyword>
<evidence type="ECO:0000256" key="6">
    <source>
        <dbReference type="ARBA" id="ARBA00023065"/>
    </source>
</evidence>
<feature type="transmembrane region" description="Helical" evidence="9">
    <location>
        <begin position="242"/>
        <end position="275"/>
    </location>
</feature>
<evidence type="ECO:0000313" key="12">
    <source>
        <dbReference type="Proteomes" id="UP000248889"/>
    </source>
</evidence>
<feature type="transmembrane region" description="Helical" evidence="9">
    <location>
        <begin position="107"/>
        <end position="126"/>
    </location>
</feature>
<feature type="transmembrane region" description="Helical" evidence="9">
    <location>
        <begin position="356"/>
        <end position="375"/>
    </location>
</feature>
<evidence type="ECO:0000259" key="10">
    <source>
        <dbReference type="Pfam" id="PF00999"/>
    </source>
</evidence>